<proteinExistence type="predicted"/>
<keyword evidence="1" id="KW-0472">Membrane</keyword>
<feature type="transmembrane region" description="Helical" evidence="1">
    <location>
        <begin position="117"/>
        <end position="142"/>
    </location>
</feature>
<organism evidence="2 3">
    <name type="scientific">Aplysia californica</name>
    <name type="common">California sea hare</name>
    <dbReference type="NCBI Taxonomy" id="6500"/>
    <lineage>
        <taxon>Eukaryota</taxon>
        <taxon>Metazoa</taxon>
        <taxon>Spiralia</taxon>
        <taxon>Lophotrochozoa</taxon>
        <taxon>Mollusca</taxon>
        <taxon>Gastropoda</taxon>
        <taxon>Heterobranchia</taxon>
        <taxon>Euthyneura</taxon>
        <taxon>Tectipleura</taxon>
        <taxon>Aplysiida</taxon>
        <taxon>Aplysioidea</taxon>
        <taxon>Aplysiidae</taxon>
        <taxon>Aplysia</taxon>
    </lineage>
</organism>
<dbReference type="GO" id="GO:0016853">
    <property type="term" value="F:isomerase activity"/>
    <property type="evidence" value="ECO:0007669"/>
    <property type="project" value="UniProtKB-KW"/>
</dbReference>
<evidence type="ECO:0000313" key="2">
    <source>
        <dbReference type="Proteomes" id="UP000694888"/>
    </source>
</evidence>
<dbReference type="GeneID" id="101857576"/>
<feature type="transmembrane region" description="Helical" evidence="1">
    <location>
        <begin position="154"/>
        <end position="174"/>
    </location>
</feature>
<dbReference type="InterPro" id="IPR029045">
    <property type="entry name" value="ClpP/crotonase-like_dom_sf"/>
</dbReference>
<evidence type="ECO:0000313" key="3">
    <source>
        <dbReference type="RefSeq" id="XP_005100357.1"/>
    </source>
</evidence>
<dbReference type="Gene3D" id="3.90.226.10">
    <property type="entry name" value="2-enoyl-CoA Hydratase, Chain A, domain 1"/>
    <property type="match status" value="1"/>
</dbReference>
<sequence>MALLFRNYGQLSRRLFSKTVPSFKRCMSSSSGLDLRYNDDVAVITMRNKENRLNATFLKDFNSLLDSVEGNEACRGLITTGEGKFYGNGIELDWLSTVPVEELLTFLHDLNAFFRRVLLLPIPTMAMMNGHAFAGGAMMAAAHDLRTMNSEKGWFCFNEVFLSICLSNFFMAFLRVKLGGGKNLSDALVLGRRYTAADAIDKGIADAAFPPSSLDEESLKLLRSYIGKEGIPRAGVAKMKNHLYEGAEAVFQAEAAENFVNFSLQLMSEEQRDLHRK</sequence>
<dbReference type="Pfam" id="PF00378">
    <property type="entry name" value="ECH_1"/>
    <property type="match status" value="1"/>
</dbReference>
<keyword evidence="1" id="KW-0812">Transmembrane</keyword>
<keyword evidence="3" id="KW-0413">Isomerase</keyword>
<name>A0ABM0JS97_APLCA</name>
<dbReference type="Proteomes" id="UP000694888">
    <property type="component" value="Unplaced"/>
</dbReference>
<dbReference type="CDD" id="cd06558">
    <property type="entry name" value="crotonase-like"/>
    <property type="match status" value="1"/>
</dbReference>
<keyword evidence="2" id="KW-1185">Reference proteome</keyword>
<dbReference type="SUPFAM" id="SSF52096">
    <property type="entry name" value="ClpP/crotonase"/>
    <property type="match status" value="1"/>
</dbReference>
<accession>A0ABM0JS97</accession>
<reference evidence="3" key="1">
    <citation type="submission" date="2025-08" db="UniProtKB">
        <authorList>
            <consortium name="RefSeq"/>
        </authorList>
    </citation>
    <scope>IDENTIFICATION</scope>
</reference>
<keyword evidence="1" id="KW-1133">Transmembrane helix</keyword>
<gene>
    <name evidence="3" type="primary">LOC101857576</name>
</gene>
<dbReference type="RefSeq" id="XP_005100357.1">
    <property type="nucleotide sequence ID" value="XM_005100300.3"/>
</dbReference>
<evidence type="ECO:0000256" key="1">
    <source>
        <dbReference type="SAM" id="Phobius"/>
    </source>
</evidence>
<protein>
    <submittedName>
        <fullName evidence="3">Enoyl-CoA delta isomerase 2, peroxisomal</fullName>
    </submittedName>
</protein>
<dbReference type="InterPro" id="IPR001753">
    <property type="entry name" value="Enoyl-CoA_hydra/iso"/>
</dbReference>
<dbReference type="PANTHER" id="PTHR11941">
    <property type="entry name" value="ENOYL-COA HYDRATASE-RELATED"/>
    <property type="match status" value="1"/>
</dbReference>
<dbReference type="PANTHER" id="PTHR11941:SF75">
    <property type="entry name" value="ENOYL-COA HYDRATASE_ISOMERASE FAMILY PROTEIN"/>
    <property type="match status" value="1"/>
</dbReference>